<protein>
    <submittedName>
        <fullName evidence="2">Protein involved in meta-pathway of phenol degradation</fullName>
    </submittedName>
</protein>
<evidence type="ECO:0000313" key="3">
    <source>
        <dbReference type="Proteomes" id="UP000249005"/>
    </source>
</evidence>
<dbReference type="Pfam" id="PF13557">
    <property type="entry name" value="Phenol_MetA_deg"/>
    <property type="match status" value="1"/>
</dbReference>
<dbReference type="InterPro" id="IPR025737">
    <property type="entry name" value="FApF"/>
</dbReference>
<dbReference type="Proteomes" id="UP000249005">
    <property type="component" value="Chromosome 1"/>
</dbReference>
<reference evidence="2 3" key="1">
    <citation type="submission" date="2018-06" db="EMBL/GenBank/DDBJ databases">
        <authorList>
            <consortium name="Pathogen Informatics"/>
            <person name="Doyle S."/>
        </authorList>
    </citation>
    <scope>NUCLEOTIDE SEQUENCE [LARGE SCALE GENOMIC DNA]</scope>
    <source>
        <strain evidence="2 3">NCTC12151</strain>
    </source>
</reference>
<evidence type="ECO:0000256" key="1">
    <source>
        <dbReference type="SAM" id="SignalP"/>
    </source>
</evidence>
<dbReference type="KEGG" id="lri:NCTC12151_00704"/>
<dbReference type="SUPFAM" id="SSF56935">
    <property type="entry name" value="Porins"/>
    <property type="match status" value="1"/>
</dbReference>
<name>A0A2X4U933_9GAMM</name>
<keyword evidence="1" id="KW-0732">Signal</keyword>
<evidence type="ECO:0000313" key="2">
    <source>
        <dbReference type="EMBL" id="SQI36326.1"/>
    </source>
</evidence>
<feature type="signal peptide" evidence="1">
    <location>
        <begin position="1"/>
        <end position="24"/>
    </location>
</feature>
<dbReference type="OrthoDB" id="6626172at2"/>
<proteinExistence type="predicted"/>
<sequence>MKNGVRAVFLAGVAASAVSFSAVAAPEKPSPLLGAPVNTAISGGSVLPNGMLLTAVNASFRDKTDQIKGEGSPDVFSQIWLLKVRYGLTDRFEISTVGSYINNKRDGMNPEHIEGMGDQSLGFTYAILSERQGDPLWLSFGAAALLPTGQSGDNHLPGNEAWGGRASISLTKFFTPQWKGDMDFIAQGPFERGNQNVKRGNEYQWNAQVRYMFVDPQVDVGIESAYSKTESGDKRVGSRTFNNHAGTTEWVVGPSVNLAISPLNMWVGAGAFFPVLQEADGPAKMENVRWEFKIGKTW</sequence>
<organism evidence="2 3">
    <name type="scientific">Leminorella richardii</name>
    <dbReference type="NCBI Taxonomy" id="158841"/>
    <lineage>
        <taxon>Bacteria</taxon>
        <taxon>Pseudomonadati</taxon>
        <taxon>Pseudomonadota</taxon>
        <taxon>Gammaproteobacteria</taxon>
        <taxon>Enterobacterales</taxon>
        <taxon>Budviciaceae</taxon>
        <taxon>Leminorella</taxon>
    </lineage>
</organism>
<keyword evidence="3" id="KW-1185">Reference proteome</keyword>
<accession>A0A2X4U933</accession>
<dbReference type="RefSeq" id="WP_111739314.1">
    <property type="nucleotide sequence ID" value="NZ_LR698987.1"/>
</dbReference>
<feature type="chain" id="PRO_5015878958" evidence="1">
    <location>
        <begin position="25"/>
        <end position="298"/>
    </location>
</feature>
<dbReference type="EMBL" id="LS483470">
    <property type="protein sequence ID" value="SQI36326.1"/>
    <property type="molecule type" value="Genomic_DNA"/>
</dbReference>
<gene>
    <name evidence="2" type="ORF">NCTC12151_00704</name>
</gene>
<dbReference type="AlphaFoldDB" id="A0A2X4U933"/>